<dbReference type="RefSeq" id="WP_314001911.1">
    <property type="nucleotide sequence ID" value="NZ_JASJOT010000026.1"/>
</dbReference>
<comment type="caution">
    <text evidence="1">The sequence shown here is derived from an EMBL/GenBank/DDBJ whole genome shotgun (WGS) entry which is preliminary data.</text>
</comment>
<name>A0ABT7CT28_9BACT</name>
<dbReference type="Proteomes" id="UP001228581">
    <property type="component" value="Unassembled WGS sequence"/>
</dbReference>
<keyword evidence="2" id="KW-1185">Reference proteome</keyword>
<evidence type="ECO:0000313" key="2">
    <source>
        <dbReference type="Proteomes" id="UP001228581"/>
    </source>
</evidence>
<sequence>MTYTRKDTKIEIRRRDHIYGFLLIDGYAYEFNRYYLPLGERQISMPYEEWRDYIRQKAQYRFEISKEEIQKLTPFFRDEAGFQPTSKGVYFDDDRCFYLYNDGCRPDKAVHRKTYEARLEAVMKYI</sequence>
<reference evidence="1 2" key="1">
    <citation type="submission" date="2023-05" db="EMBL/GenBank/DDBJ databases">
        <authorList>
            <person name="Zhang X."/>
        </authorList>
    </citation>
    <scope>NUCLEOTIDE SEQUENCE [LARGE SCALE GENOMIC DNA]</scope>
    <source>
        <strain evidence="1 2">DM2B3-1</strain>
    </source>
</reference>
<organism evidence="1 2">
    <name type="scientific">Xanthocytophaga flava</name>
    <dbReference type="NCBI Taxonomy" id="3048013"/>
    <lineage>
        <taxon>Bacteria</taxon>
        <taxon>Pseudomonadati</taxon>
        <taxon>Bacteroidota</taxon>
        <taxon>Cytophagia</taxon>
        <taxon>Cytophagales</taxon>
        <taxon>Rhodocytophagaceae</taxon>
        <taxon>Xanthocytophaga</taxon>
    </lineage>
</organism>
<dbReference type="EMBL" id="JASJOT010000026">
    <property type="protein sequence ID" value="MDJ1496826.1"/>
    <property type="molecule type" value="Genomic_DNA"/>
</dbReference>
<proteinExistence type="predicted"/>
<protein>
    <submittedName>
        <fullName evidence="1">Uncharacterized protein</fullName>
    </submittedName>
</protein>
<accession>A0ABT7CT28</accession>
<evidence type="ECO:0000313" key="1">
    <source>
        <dbReference type="EMBL" id="MDJ1496826.1"/>
    </source>
</evidence>
<gene>
    <name evidence="1" type="ORF">QNI19_28080</name>
</gene>